<evidence type="ECO:0000256" key="2">
    <source>
        <dbReference type="ARBA" id="ARBA00007102"/>
    </source>
</evidence>
<dbReference type="PANTHER" id="PTHR13334:SF4">
    <property type="entry name" value="SMALL RIBOSOMAL SUBUNIT PROTEIN US10M"/>
    <property type="match status" value="1"/>
</dbReference>
<dbReference type="InterPro" id="IPR036838">
    <property type="entry name" value="Ribosomal_uS10_dom_sf"/>
</dbReference>
<dbReference type="GO" id="GO:0005763">
    <property type="term" value="C:mitochondrial small ribosomal subunit"/>
    <property type="evidence" value="ECO:0007669"/>
    <property type="project" value="InterPro"/>
</dbReference>
<dbReference type="PANTHER" id="PTHR13334">
    <property type="entry name" value="MITOCHONDRIAL 28S RIBOSOMAL PROTEIN S10"/>
    <property type="match status" value="1"/>
</dbReference>
<evidence type="ECO:0000256" key="5">
    <source>
        <dbReference type="ARBA" id="ARBA00023274"/>
    </source>
</evidence>
<comment type="similarity">
    <text evidence="2">Belongs to the universal ribosomal protein uS10 family.</text>
</comment>
<keyword evidence="10" id="KW-1185">Reference proteome</keyword>
<protein>
    <recommendedName>
        <fullName evidence="6">Small ribosomal subunit protein uS10m</fullName>
    </recommendedName>
    <alternativeName>
        <fullName evidence="7">28S ribosomal protein S10, mitochondrial</fullName>
    </alternativeName>
</protein>
<dbReference type="STRING" id="947166.A0A1D1VYU5"/>
<dbReference type="InterPro" id="IPR027486">
    <property type="entry name" value="Ribosomal_uS10_dom"/>
</dbReference>
<gene>
    <name evidence="9" type="primary">RvY_14490-1</name>
    <name evidence="9" type="synonym">RvY_14490.1</name>
    <name evidence="9" type="ORF">RvY_14490</name>
</gene>
<keyword evidence="3" id="KW-0689">Ribosomal protein</keyword>
<evidence type="ECO:0000256" key="1">
    <source>
        <dbReference type="ARBA" id="ARBA00004173"/>
    </source>
</evidence>
<comment type="caution">
    <text evidence="9">The sequence shown here is derived from an EMBL/GenBank/DDBJ whole genome shotgun (WGS) entry which is preliminary data.</text>
</comment>
<feature type="domain" description="Small ribosomal subunit protein uS10" evidence="8">
    <location>
        <begin position="105"/>
        <end position="202"/>
    </location>
</feature>
<evidence type="ECO:0000256" key="4">
    <source>
        <dbReference type="ARBA" id="ARBA00023128"/>
    </source>
</evidence>
<sequence length="234" mass="26978">MAASSAARLLGRTTAESVVRRHDQSLQVVRCSRSVATRCCISQGRNTDKRLLGEKSLAAHQLQHKRCLTKPAKKMDKEDAYLTLGSERGFQDNLDERDKLYKMIELELRGHEEAVLDSYQWFLTRAAEELGIKVSRVYTPLRNYNRFSLLKSAFVYKKHMVQYEIRTYFRVIQMKRLTGSTADTYLEYVQRNLPEGVAMKVLACEIEGLPVDVFAKDPKEKDLIEQPQEKTRAV</sequence>
<keyword evidence="4" id="KW-0496">Mitochondrion</keyword>
<evidence type="ECO:0000313" key="10">
    <source>
        <dbReference type="Proteomes" id="UP000186922"/>
    </source>
</evidence>
<organism evidence="9 10">
    <name type="scientific">Ramazzottius varieornatus</name>
    <name type="common">Water bear</name>
    <name type="synonym">Tardigrade</name>
    <dbReference type="NCBI Taxonomy" id="947166"/>
    <lineage>
        <taxon>Eukaryota</taxon>
        <taxon>Metazoa</taxon>
        <taxon>Ecdysozoa</taxon>
        <taxon>Tardigrada</taxon>
        <taxon>Eutardigrada</taxon>
        <taxon>Parachela</taxon>
        <taxon>Hypsibioidea</taxon>
        <taxon>Ramazzottiidae</taxon>
        <taxon>Ramazzottius</taxon>
    </lineage>
</organism>
<accession>A0A1D1VYU5</accession>
<dbReference type="Gene3D" id="3.30.70.600">
    <property type="entry name" value="Ribosomal protein S10 domain"/>
    <property type="match status" value="1"/>
</dbReference>
<evidence type="ECO:0000313" key="9">
    <source>
        <dbReference type="EMBL" id="GAV04174.1"/>
    </source>
</evidence>
<comment type="subcellular location">
    <subcellularLocation>
        <location evidence="1">Mitochondrion</location>
    </subcellularLocation>
</comment>
<dbReference type="SMART" id="SM01403">
    <property type="entry name" value="Ribosomal_S10"/>
    <property type="match status" value="1"/>
</dbReference>
<proteinExistence type="inferred from homology"/>
<name>A0A1D1VYU5_RAMVA</name>
<evidence type="ECO:0000256" key="7">
    <source>
        <dbReference type="ARBA" id="ARBA00035544"/>
    </source>
</evidence>
<evidence type="ECO:0000256" key="6">
    <source>
        <dbReference type="ARBA" id="ARBA00035261"/>
    </source>
</evidence>
<dbReference type="Pfam" id="PF00338">
    <property type="entry name" value="Ribosomal_S10"/>
    <property type="match status" value="1"/>
</dbReference>
<dbReference type="InterPro" id="IPR040055">
    <property type="entry name" value="Ribosomal_uS10m"/>
</dbReference>
<keyword evidence="5" id="KW-0687">Ribonucleoprotein</keyword>
<dbReference type="Proteomes" id="UP000186922">
    <property type="component" value="Unassembled WGS sequence"/>
</dbReference>
<evidence type="ECO:0000256" key="3">
    <source>
        <dbReference type="ARBA" id="ARBA00022980"/>
    </source>
</evidence>
<dbReference type="OrthoDB" id="366214at2759"/>
<dbReference type="EMBL" id="BDGG01000010">
    <property type="protein sequence ID" value="GAV04174.1"/>
    <property type="molecule type" value="Genomic_DNA"/>
</dbReference>
<evidence type="ECO:0000259" key="8">
    <source>
        <dbReference type="SMART" id="SM01403"/>
    </source>
</evidence>
<reference evidence="9 10" key="1">
    <citation type="journal article" date="2016" name="Nat. Commun.">
        <title>Extremotolerant tardigrade genome and improved radiotolerance of human cultured cells by tardigrade-unique protein.</title>
        <authorList>
            <person name="Hashimoto T."/>
            <person name="Horikawa D.D."/>
            <person name="Saito Y."/>
            <person name="Kuwahara H."/>
            <person name="Kozuka-Hata H."/>
            <person name="Shin-I T."/>
            <person name="Minakuchi Y."/>
            <person name="Ohishi K."/>
            <person name="Motoyama A."/>
            <person name="Aizu T."/>
            <person name="Enomoto A."/>
            <person name="Kondo K."/>
            <person name="Tanaka S."/>
            <person name="Hara Y."/>
            <person name="Koshikawa S."/>
            <person name="Sagara H."/>
            <person name="Miura T."/>
            <person name="Yokobori S."/>
            <person name="Miyagawa K."/>
            <person name="Suzuki Y."/>
            <person name="Kubo T."/>
            <person name="Oyama M."/>
            <person name="Kohara Y."/>
            <person name="Fujiyama A."/>
            <person name="Arakawa K."/>
            <person name="Katayama T."/>
            <person name="Toyoda A."/>
            <person name="Kunieda T."/>
        </authorList>
    </citation>
    <scope>NUCLEOTIDE SEQUENCE [LARGE SCALE GENOMIC DNA]</scope>
    <source>
        <strain evidence="9 10">YOKOZUNA-1</strain>
    </source>
</reference>
<dbReference type="SUPFAM" id="SSF54999">
    <property type="entry name" value="Ribosomal protein S10"/>
    <property type="match status" value="1"/>
</dbReference>
<dbReference type="AlphaFoldDB" id="A0A1D1VYU5"/>